<organism evidence="2 3">
    <name type="scientific">Paraburkholderia youngii</name>
    <dbReference type="NCBI Taxonomy" id="2782701"/>
    <lineage>
        <taxon>Bacteria</taxon>
        <taxon>Pseudomonadati</taxon>
        <taxon>Pseudomonadota</taxon>
        <taxon>Betaproteobacteria</taxon>
        <taxon>Burkholderiales</taxon>
        <taxon>Burkholderiaceae</taxon>
        <taxon>Paraburkholderia</taxon>
    </lineage>
</organism>
<protein>
    <submittedName>
        <fullName evidence="2">Uncharacterized protein</fullName>
    </submittedName>
</protein>
<sequence>MAPPRMRGRYPEQVLIRHLSSLSGQILQVAPGLQYGTASQRNSGDQGNVASTTAYSNPLAAGLESLARAVGAESSQTGEASGSSDTGSTTSVNDVVSKLEQDFTTLFGSSGADNGTSLQTFLQTFASNVAELSASRSAALLCRHLPEPGDAALQAGCDDVVERPAPRMSHRTIPINQESAAIQT</sequence>
<gene>
    <name evidence="2" type="ORF">FSB64_11860</name>
</gene>
<accession>A0ABX2NJ70</accession>
<evidence type="ECO:0000313" key="2">
    <source>
        <dbReference type="EMBL" id="NVI04463.1"/>
    </source>
</evidence>
<evidence type="ECO:0000313" key="3">
    <source>
        <dbReference type="Proteomes" id="UP000821598"/>
    </source>
</evidence>
<feature type="compositionally biased region" description="Low complexity" evidence="1">
    <location>
        <begin position="81"/>
        <end position="91"/>
    </location>
</feature>
<keyword evidence="3" id="KW-1185">Reference proteome</keyword>
<feature type="region of interest" description="Disordered" evidence="1">
    <location>
        <begin position="70"/>
        <end position="91"/>
    </location>
</feature>
<comment type="caution">
    <text evidence="2">The sequence shown here is derived from an EMBL/GenBank/DDBJ whole genome shotgun (WGS) entry which is preliminary data.</text>
</comment>
<reference evidence="2 3" key="1">
    <citation type="submission" date="2019-08" db="EMBL/GenBank/DDBJ databases">
        <title>Paraburkholderia simonii sp. nov. and P. youngii sp. nov. Brazilian and Mexican Mimosa-associated rhizobia.</title>
        <authorList>
            <person name="Mavima L."/>
            <person name="Beukes C.W."/>
            <person name="Palmer M."/>
            <person name="De Meyer S.E."/>
            <person name="James E.K."/>
            <person name="Maluk M."/>
            <person name="Avontuur J.R."/>
            <person name="Chan W.Y."/>
            <person name="Venter S.N."/>
            <person name="Steenkamp E.T."/>
        </authorList>
    </citation>
    <scope>NUCLEOTIDE SEQUENCE [LARGE SCALE GENOMIC DNA]</scope>
    <source>
        <strain evidence="2 3">JPY454</strain>
    </source>
</reference>
<evidence type="ECO:0000256" key="1">
    <source>
        <dbReference type="SAM" id="MobiDB-lite"/>
    </source>
</evidence>
<dbReference type="RefSeq" id="WP_176366729.1">
    <property type="nucleotide sequence ID" value="NZ_VOMC01000010.1"/>
</dbReference>
<name>A0ABX2NJ70_9BURK</name>
<dbReference type="Proteomes" id="UP000821598">
    <property type="component" value="Unassembled WGS sequence"/>
</dbReference>
<proteinExistence type="predicted"/>
<dbReference type="EMBL" id="VOMC01000010">
    <property type="protein sequence ID" value="NVI04463.1"/>
    <property type="molecule type" value="Genomic_DNA"/>
</dbReference>